<keyword evidence="3" id="KW-1185">Reference proteome</keyword>
<keyword evidence="1" id="KW-1133">Transmembrane helix</keyword>
<name>A0A4R1GHU4_9BACT</name>
<evidence type="ECO:0000313" key="3">
    <source>
        <dbReference type="Proteomes" id="UP000295777"/>
    </source>
</evidence>
<accession>A0A4R1GHU4</accession>
<comment type="caution">
    <text evidence="2">The sequence shown here is derived from an EMBL/GenBank/DDBJ whole genome shotgun (WGS) entry which is preliminary data.</text>
</comment>
<reference evidence="2 3" key="1">
    <citation type="submission" date="2019-03" db="EMBL/GenBank/DDBJ databases">
        <title>Genomic Encyclopedia of Archaeal and Bacterial Type Strains, Phase II (KMG-II): from individual species to whole genera.</title>
        <authorList>
            <person name="Goeker M."/>
        </authorList>
    </citation>
    <scope>NUCLEOTIDE SEQUENCE [LARGE SCALE GENOMIC DNA]</scope>
    <source>
        <strain evidence="2 3">DSM 24425</strain>
    </source>
</reference>
<sequence length="160" mass="18019">MLALAGALASAGLNLLADVIKQKGKGFVEKKFGVKIPDNPGELQNPELLVKLKELELKHEEELQKILLEEKEKELTYLATIDRETTRRWLSDNAAGTVTKLVRPFTLVYLLLAYTILAILDQNLIQVKDLYITTLSELLKIAVIGYFSLRSIEKLRGVEK</sequence>
<gene>
    <name evidence="2" type="ORF">CLV27_0156</name>
</gene>
<proteinExistence type="predicted"/>
<evidence type="ECO:0000256" key="1">
    <source>
        <dbReference type="SAM" id="Phobius"/>
    </source>
</evidence>
<protein>
    <submittedName>
        <fullName evidence="2">Uncharacterized protein</fullName>
    </submittedName>
</protein>
<feature type="transmembrane region" description="Helical" evidence="1">
    <location>
        <begin position="101"/>
        <end position="120"/>
    </location>
</feature>
<keyword evidence="1" id="KW-0812">Transmembrane</keyword>
<dbReference type="RefSeq" id="WP_132524817.1">
    <property type="nucleotide sequence ID" value="NZ_SMFV01000001.1"/>
</dbReference>
<dbReference type="AlphaFoldDB" id="A0A4R1GHU4"/>
<evidence type="ECO:0000313" key="2">
    <source>
        <dbReference type="EMBL" id="TCK06355.1"/>
    </source>
</evidence>
<dbReference type="OrthoDB" id="1122659at2"/>
<organism evidence="2 3">
    <name type="scientific">Phorcysia thermohydrogeniphila</name>
    <dbReference type="NCBI Taxonomy" id="936138"/>
    <lineage>
        <taxon>Bacteria</taxon>
        <taxon>Pseudomonadati</taxon>
        <taxon>Aquificota</taxon>
        <taxon>Aquificia</taxon>
        <taxon>Desulfurobacteriales</taxon>
        <taxon>Desulfurobacteriaceae</taxon>
        <taxon>Phorcysia</taxon>
    </lineage>
</organism>
<dbReference type="Proteomes" id="UP000295777">
    <property type="component" value="Unassembled WGS sequence"/>
</dbReference>
<keyword evidence="1" id="KW-0472">Membrane</keyword>
<dbReference type="EMBL" id="SMFV01000001">
    <property type="protein sequence ID" value="TCK06355.1"/>
    <property type="molecule type" value="Genomic_DNA"/>
</dbReference>